<dbReference type="EMBL" id="SNXY01000009">
    <property type="protein sequence ID" value="TDP83130.1"/>
    <property type="molecule type" value="Genomic_DNA"/>
</dbReference>
<dbReference type="Proteomes" id="UP000294547">
    <property type="component" value="Unassembled WGS sequence"/>
</dbReference>
<sequence length="154" mass="17018">MLDVADPSTAALAEPFTRTLVRLLRAQDTHGAWDAKSDAEILKPFVVTREERRAMPIIGDPDPDVLWRIEMFYTAVGLQVESETGVMAGPMTKMSHEGFGRLILIAGKLIVLSRHLRDVHRFGFDDLSALATEGAKWVAKARAEIEAHPDVARA</sequence>
<dbReference type="Pfam" id="PF03270">
    <property type="entry name" value="DUF269"/>
    <property type="match status" value="1"/>
</dbReference>
<dbReference type="RefSeq" id="WP_126537825.1">
    <property type="nucleotide sequence ID" value="NZ_BSPM01000009.1"/>
</dbReference>
<evidence type="ECO:0000313" key="2">
    <source>
        <dbReference type="Proteomes" id="UP000294547"/>
    </source>
</evidence>
<dbReference type="OrthoDB" id="9808545at2"/>
<comment type="caution">
    <text evidence="1">The sequence shown here is derived from an EMBL/GenBank/DDBJ whole genome shotgun (WGS) entry which is preliminary data.</text>
</comment>
<organism evidence="1 2">
    <name type="scientific">Oharaeibacter diazotrophicus</name>
    <dbReference type="NCBI Taxonomy" id="1920512"/>
    <lineage>
        <taxon>Bacteria</taxon>
        <taxon>Pseudomonadati</taxon>
        <taxon>Pseudomonadota</taxon>
        <taxon>Alphaproteobacteria</taxon>
        <taxon>Hyphomicrobiales</taxon>
        <taxon>Pleomorphomonadaceae</taxon>
        <taxon>Oharaeibacter</taxon>
    </lineage>
</organism>
<accession>A0A4R6RAK5</accession>
<dbReference type="NCBIfam" id="TIGR02935">
    <property type="entry name" value="NifX-associated nitrogen fixation protein"/>
    <property type="match status" value="1"/>
</dbReference>
<dbReference type="InterPro" id="IPR004952">
    <property type="entry name" value="NifX-assoc_nitrogen_fix"/>
</dbReference>
<reference evidence="1 2" key="1">
    <citation type="submission" date="2019-03" db="EMBL/GenBank/DDBJ databases">
        <title>Genomic Encyclopedia of Type Strains, Phase IV (KMG-IV): sequencing the most valuable type-strain genomes for metagenomic binning, comparative biology and taxonomic classification.</title>
        <authorList>
            <person name="Goeker M."/>
        </authorList>
    </citation>
    <scope>NUCLEOTIDE SEQUENCE [LARGE SCALE GENOMIC DNA]</scope>
    <source>
        <strain evidence="1 2">DSM 102969</strain>
    </source>
</reference>
<name>A0A4R6RAK5_9HYPH</name>
<dbReference type="AlphaFoldDB" id="A0A4R6RAK5"/>
<dbReference type="PIRSF" id="PIRSF005788">
    <property type="entry name" value="NifK"/>
    <property type="match status" value="1"/>
</dbReference>
<gene>
    <name evidence="1" type="ORF">EDD54_3086</name>
</gene>
<keyword evidence="2" id="KW-1185">Reference proteome</keyword>
<proteinExistence type="predicted"/>
<dbReference type="Gene3D" id="1.10.3100.20">
    <property type="entry name" value="Protein of unknown function DUF269"/>
    <property type="match status" value="1"/>
</dbReference>
<evidence type="ECO:0000313" key="1">
    <source>
        <dbReference type="EMBL" id="TDP83130.1"/>
    </source>
</evidence>
<protein>
    <submittedName>
        <fullName evidence="1">Putative nitrogen fixation protein</fullName>
    </submittedName>
</protein>